<accession>A0ABW4QKP4</accession>
<proteinExistence type="predicted"/>
<gene>
    <name evidence="2" type="ORF">ACFSDB_14875</name>
</gene>
<name>A0ABW4QKP4_9BACL</name>
<keyword evidence="1" id="KW-1133">Transmembrane helix</keyword>
<keyword evidence="1" id="KW-0472">Membrane</keyword>
<keyword evidence="1" id="KW-0812">Transmembrane</keyword>
<feature type="transmembrane region" description="Helical" evidence="1">
    <location>
        <begin position="56"/>
        <end position="73"/>
    </location>
</feature>
<protein>
    <submittedName>
        <fullName evidence="2">Uncharacterized protein</fullName>
    </submittedName>
</protein>
<evidence type="ECO:0000256" key="1">
    <source>
        <dbReference type="SAM" id="Phobius"/>
    </source>
</evidence>
<evidence type="ECO:0000313" key="3">
    <source>
        <dbReference type="Proteomes" id="UP001597273"/>
    </source>
</evidence>
<keyword evidence="3" id="KW-1185">Reference proteome</keyword>
<dbReference type="Proteomes" id="UP001597273">
    <property type="component" value="Unassembled WGS sequence"/>
</dbReference>
<reference evidence="3" key="1">
    <citation type="journal article" date="2019" name="Int. J. Syst. Evol. Microbiol.">
        <title>The Global Catalogue of Microorganisms (GCM) 10K type strain sequencing project: providing services to taxonomists for standard genome sequencing and annotation.</title>
        <authorList>
            <consortium name="The Broad Institute Genomics Platform"/>
            <consortium name="The Broad Institute Genome Sequencing Center for Infectious Disease"/>
            <person name="Wu L."/>
            <person name="Ma J."/>
        </authorList>
    </citation>
    <scope>NUCLEOTIDE SEQUENCE [LARGE SCALE GENOMIC DNA]</scope>
    <source>
        <strain evidence="3">CGMCC 1.15475</strain>
    </source>
</reference>
<dbReference type="RefSeq" id="WP_204890570.1">
    <property type="nucleotide sequence ID" value="NZ_JBHUFW010000011.1"/>
</dbReference>
<organism evidence="2 3">
    <name type="scientific">Planococcus chinensis</name>
    <dbReference type="NCBI Taxonomy" id="272917"/>
    <lineage>
        <taxon>Bacteria</taxon>
        <taxon>Bacillati</taxon>
        <taxon>Bacillota</taxon>
        <taxon>Bacilli</taxon>
        <taxon>Bacillales</taxon>
        <taxon>Caryophanaceae</taxon>
        <taxon>Planococcus</taxon>
    </lineage>
</organism>
<sequence>MKKYGVGLFLSLVVLLLLFIVNAQIYLNVMLLNTPIILLSLHVIVYKHLMPEKRYGAYFFFVLVVGASIFFSLPEFTHQQAQEEILDAYGQDLKLTEQDNLPLDREDSWNPFAPRWGYAFVGTVPSSQEHISFLFIPDTGRILEIAP</sequence>
<comment type="caution">
    <text evidence="2">The sequence shown here is derived from an EMBL/GenBank/DDBJ whole genome shotgun (WGS) entry which is preliminary data.</text>
</comment>
<dbReference type="EMBL" id="JBHUFW010000011">
    <property type="protein sequence ID" value="MFD1864191.1"/>
    <property type="molecule type" value="Genomic_DNA"/>
</dbReference>
<evidence type="ECO:0000313" key="2">
    <source>
        <dbReference type="EMBL" id="MFD1864191.1"/>
    </source>
</evidence>